<keyword evidence="3" id="KW-1185">Reference proteome</keyword>
<dbReference type="Proteomes" id="UP001066276">
    <property type="component" value="Chromosome 2_1"/>
</dbReference>
<dbReference type="EMBL" id="JANPWB010000003">
    <property type="protein sequence ID" value="KAJ1198459.1"/>
    <property type="molecule type" value="Genomic_DNA"/>
</dbReference>
<accession>A0AAV7VEI2</accession>
<reference evidence="2" key="1">
    <citation type="journal article" date="2022" name="bioRxiv">
        <title>Sequencing and chromosome-scale assembly of the giantPleurodeles waltlgenome.</title>
        <authorList>
            <person name="Brown T."/>
            <person name="Elewa A."/>
            <person name="Iarovenko S."/>
            <person name="Subramanian E."/>
            <person name="Araus A.J."/>
            <person name="Petzold A."/>
            <person name="Susuki M."/>
            <person name="Suzuki K.-i.T."/>
            <person name="Hayashi T."/>
            <person name="Toyoda A."/>
            <person name="Oliveira C."/>
            <person name="Osipova E."/>
            <person name="Leigh N.D."/>
            <person name="Simon A."/>
            <person name="Yun M.H."/>
        </authorList>
    </citation>
    <scope>NUCLEOTIDE SEQUENCE</scope>
    <source>
        <strain evidence="2">20211129_DDA</strain>
        <tissue evidence="2">Liver</tissue>
    </source>
</reference>
<keyword evidence="1" id="KW-0812">Transmembrane</keyword>
<keyword evidence="1" id="KW-0472">Membrane</keyword>
<dbReference type="AlphaFoldDB" id="A0AAV7VEI2"/>
<evidence type="ECO:0000313" key="3">
    <source>
        <dbReference type="Proteomes" id="UP001066276"/>
    </source>
</evidence>
<feature type="transmembrane region" description="Helical" evidence="1">
    <location>
        <begin position="97"/>
        <end position="119"/>
    </location>
</feature>
<comment type="caution">
    <text evidence="2">The sequence shown here is derived from an EMBL/GenBank/DDBJ whole genome shotgun (WGS) entry which is preliminary data.</text>
</comment>
<name>A0AAV7VEI2_PLEWA</name>
<sequence length="121" mass="13211">MMQPSKGTARKSLSQIDGESVFNMYLVHPGYGCATPHLLMETVPSLGATTITRRHRLPVGAVQLFWEAGHGNELDAVHTKKRCEETKASVSVRALSTALYAFIVIAYAVGSAVYTQLFLDQ</sequence>
<gene>
    <name evidence="2" type="ORF">NDU88_002300</name>
</gene>
<evidence type="ECO:0000256" key="1">
    <source>
        <dbReference type="SAM" id="Phobius"/>
    </source>
</evidence>
<evidence type="ECO:0000313" key="2">
    <source>
        <dbReference type="EMBL" id="KAJ1198459.1"/>
    </source>
</evidence>
<protein>
    <submittedName>
        <fullName evidence="2">Uncharacterized protein</fullName>
    </submittedName>
</protein>
<proteinExistence type="predicted"/>
<organism evidence="2 3">
    <name type="scientific">Pleurodeles waltl</name>
    <name type="common">Iberian ribbed newt</name>
    <dbReference type="NCBI Taxonomy" id="8319"/>
    <lineage>
        <taxon>Eukaryota</taxon>
        <taxon>Metazoa</taxon>
        <taxon>Chordata</taxon>
        <taxon>Craniata</taxon>
        <taxon>Vertebrata</taxon>
        <taxon>Euteleostomi</taxon>
        <taxon>Amphibia</taxon>
        <taxon>Batrachia</taxon>
        <taxon>Caudata</taxon>
        <taxon>Salamandroidea</taxon>
        <taxon>Salamandridae</taxon>
        <taxon>Pleurodelinae</taxon>
        <taxon>Pleurodeles</taxon>
    </lineage>
</organism>
<keyword evidence="1" id="KW-1133">Transmembrane helix</keyword>